<dbReference type="InterPro" id="IPR013520">
    <property type="entry name" value="Ribonucl_H"/>
</dbReference>
<dbReference type="InterPro" id="IPR036397">
    <property type="entry name" value="RNaseH_sf"/>
</dbReference>
<dbReference type="EMBL" id="QLYX01000024">
    <property type="protein sequence ID" value="RAY10890.1"/>
    <property type="molecule type" value="Genomic_DNA"/>
</dbReference>
<sequence>MEPYGRFLNVIDVEATCWDGPVPPGQANEIIEIGLCVIDWERGERVARHQIMVRPDRSRVSPFCTELTGHTQEDVDRGVGFREACAALERDHHARSRPWASWGDYDRKQFQGQCGAARVRYPFGSHHTNAKLTYSQSHGLSRRFGMAGALRHTGLPLEGRHHNGADDAWNIAALILDIAARDAWPAPFQPT</sequence>
<gene>
    <name evidence="5" type="ORF">DPM19_33205</name>
</gene>
<evidence type="ECO:0000256" key="3">
    <source>
        <dbReference type="ARBA" id="ARBA00022839"/>
    </source>
</evidence>
<dbReference type="CDD" id="cd06133">
    <property type="entry name" value="ERI-1_3'hExo_like"/>
    <property type="match status" value="1"/>
</dbReference>
<dbReference type="Proteomes" id="UP000251891">
    <property type="component" value="Unassembled WGS sequence"/>
</dbReference>
<keyword evidence="2" id="KW-0378">Hydrolase</keyword>
<reference evidence="5 6" key="1">
    <citation type="submission" date="2018-06" db="EMBL/GenBank/DDBJ databases">
        <title>Actinomadura craniellae sp. nov. isolated from marine sponge Craniella sp.</title>
        <authorList>
            <person name="Li L."/>
            <person name="Xu Q.H."/>
            <person name="Lin H.W."/>
            <person name="Lu Y.H."/>
        </authorList>
    </citation>
    <scope>NUCLEOTIDE SEQUENCE [LARGE SCALE GENOMIC DNA]</scope>
    <source>
        <strain evidence="5 6">LHW63021</strain>
    </source>
</reference>
<dbReference type="RefSeq" id="WP_111872130.1">
    <property type="nucleotide sequence ID" value="NZ_QLYX01000024.1"/>
</dbReference>
<proteinExistence type="predicted"/>
<evidence type="ECO:0000256" key="1">
    <source>
        <dbReference type="ARBA" id="ARBA00022722"/>
    </source>
</evidence>
<keyword evidence="1" id="KW-0540">Nuclease</keyword>
<dbReference type="SUPFAM" id="SSF53098">
    <property type="entry name" value="Ribonuclease H-like"/>
    <property type="match status" value="1"/>
</dbReference>
<accession>A0A365GVQ9</accession>
<protein>
    <submittedName>
        <fullName evidence="5">DNA polymerase III</fullName>
    </submittedName>
</protein>
<dbReference type="InterPro" id="IPR051274">
    <property type="entry name" value="3-5_Exoribonuclease"/>
</dbReference>
<dbReference type="InterPro" id="IPR047201">
    <property type="entry name" value="ERI-1_3'hExo-like"/>
</dbReference>
<evidence type="ECO:0000313" key="6">
    <source>
        <dbReference type="Proteomes" id="UP000251891"/>
    </source>
</evidence>
<dbReference type="GO" id="GO:0000175">
    <property type="term" value="F:3'-5'-RNA exonuclease activity"/>
    <property type="evidence" value="ECO:0007669"/>
    <property type="project" value="InterPro"/>
</dbReference>
<organism evidence="5 6">
    <name type="scientific">Actinomadura craniellae</name>
    <dbReference type="NCBI Taxonomy" id="2231787"/>
    <lineage>
        <taxon>Bacteria</taxon>
        <taxon>Bacillati</taxon>
        <taxon>Actinomycetota</taxon>
        <taxon>Actinomycetes</taxon>
        <taxon>Streptosporangiales</taxon>
        <taxon>Thermomonosporaceae</taxon>
        <taxon>Actinomadura</taxon>
    </lineage>
</organism>
<dbReference type="AlphaFoldDB" id="A0A365GVQ9"/>
<keyword evidence="6" id="KW-1185">Reference proteome</keyword>
<comment type="caution">
    <text evidence="5">The sequence shown here is derived from an EMBL/GenBank/DDBJ whole genome shotgun (WGS) entry which is preliminary data.</text>
</comment>
<dbReference type="PANTHER" id="PTHR23044:SF61">
    <property type="entry name" value="3'-5' EXORIBONUCLEASE 1-RELATED"/>
    <property type="match status" value="1"/>
</dbReference>
<dbReference type="Gene3D" id="3.30.420.10">
    <property type="entry name" value="Ribonuclease H-like superfamily/Ribonuclease H"/>
    <property type="match status" value="1"/>
</dbReference>
<name>A0A365GVQ9_9ACTN</name>
<dbReference type="Pfam" id="PF00929">
    <property type="entry name" value="RNase_T"/>
    <property type="match status" value="1"/>
</dbReference>
<evidence type="ECO:0000313" key="5">
    <source>
        <dbReference type="EMBL" id="RAY10890.1"/>
    </source>
</evidence>
<evidence type="ECO:0000259" key="4">
    <source>
        <dbReference type="Pfam" id="PF00929"/>
    </source>
</evidence>
<dbReference type="PANTHER" id="PTHR23044">
    <property type="entry name" value="3'-5' EXONUCLEASE ERI1-RELATED"/>
    <property type="match status" value="1"/>
</dbReference>
<dbReference type="InterPro" id="IPR012337">
    <property type="entry name" value="RNaseH-like_sf"/>
</dbReference>
<keyword evidence="3" id="KW-0269">Exonuclease</keyword>
<dbReference type="OrthoDB" id="4563729at2"/>
<evidence type="ECO:0000256" key="2">
    <source>
        <dbReference type="ARBA" id="ARBA00022801"/>
    </source>
</evidence>
<dbReference type="GO" id="GO:0003676">
    <property type="term" value="F:nucleic acid binding"/>
    <property type="evidence" value="ECO:0007669"/>
    <property type="project" value="InterPro"/>
</dbReference>
<feature type="domain" description="Exonuclease" evidence="4">
    <location>
        <begin position="10"/>
        <end position="174"/>
    </location>
</feature>